<evidence type="ECO:0000313" key="3">
    <source>
        <dbReference type="Proteomes" id="UP000239002"/>
    </source>
</evidence>
<comment type="caution">
    <text evidence="2">The sequence shown here is derived from an EMBL/GenBank/DDBJ whole genome shotgun (WGS) entry which is preliminary data.</text>
</comment>
<dbReference type="PANTHER" id="PTHR43798">
    <property type="entry name" value="MONOACYLGLYCEROL LIPASE"/>
    <property type="match status" value="1"/>
</dbReference>
<dbReference type="InterPro" id="IPR000073">
    <property type="entry name" value="AB_hydrolase_1"/>
</dbReference>
<evidence type="ECO:0000313" key="2">
    <source>
        <dbReference type="EMBL" id="PPK96582.1"/>
    </source>
</evidence>
<dbReference type="Pfam" id="PF00561">
    <property type="entry name" value="Abhydrolase_1"/>
    <property type="match status" value="1"/>
</dbReference>
<keyword evidence="3" id="KW-1185">Reference proteome</keyword>
<dbReference type="Gene3D" id="3.40.50.1820">
    <property type="entry name" value="alpha/beta hydrolase"/>
    <property type="match status" value="1"/>
</dbReference>
<dbReference type="PRINTS" id="PR00111">
    <property type="entry name" value="ABHYDROLASE"/>
</dbReference>
<gene>
    <name evidence="2" type="ORF">LY01_00405</name>
</gene>
<proteinExistence type="predicted"/>
<dbReference type="Proteomes" id="UP000239002">
    <property type="component" value="Unassembled WGS sequence"/>
</dbReference>
<accession>A0A2S6IQP8</accession>
<dbReference type="GO" id="GO:0016020">
    <property type="term" value="C:membrane"/>
    <property type="evidence" value="ECO:0007669"/>
    <property type="project" value="TreeGrafter"/>
</dbReference>
<reference evidence="2 3" key="1">
    <citation type="submission" date="2018-02" db="EMBL/GenBank/DDBJ databases">
        <title>Genomic Encyclopedia of Archaeal and Bacterial Type Strains, Phase II (KMG-II): from individual species to whole genera.</title>
        <authorList>
            <person name="Goeker M."/>
        </authorList>
    </citation>
    <scope>NUCLEOTIDE SEQUENCE [LARGE SCALE GENOMIC DNA]</scope>
    <source>
        <strain evidence="2 3">DSM 16809</strain>
    </source>
</reference>
<dbReference type="RefSeq" id="WP_104514133.1">
    <property type="nucleotide sequence ID" value="NZ_MQVW01000027.1"/>
</dbReference>
<dbReference type="InterPro" id="IPR050266">
    <property type="entry name" value="AB_hydrolase_sf"/>
</dbReference>
<name>A0A2S6IQP8_9FLAO</name>
<feature type="domain" description="AB hydrolase-1" evidence="1">
    <location>
        <begin position="14"/>
        <end position="118"/>
    </location>
</feature>
<sequence>MDRLHYEYIKNQRPVLLLIHGFLGSMEQWDYLENGLSKHYSLLKIDLPGHGNSPEFTSPYTLESLTLLIDHILIKEKIEKVAILGHSMGGYLGSAFAKARPQKTSSLTLLNSIAGEDLKERKIMRDRSINLIEKHQEAYVNMAIGNLFTTTERELYSDRIELMKEQAHSITIKSIVHALVCMRDRKDHLIDLQNALVAVNYVYGTKDQIITTDRIEKEANYLNCKASKMDCGHMSLLTNAEDILKKMHFIE</sequence>
<dbReference type="OrthoDB" id="252464at2"/>
<dbReference type="EMBL" id="PTJE01000001">
    <property type="protein sequence ID" value="PPK96582.1"/>
    <property type="molecule type" value="Genomic_DNA"/>
</dbReference>
<dbReference type="PANTHER" id="PTHR43798:SF33">
    <property type="entry name" value="HYDROLASE, PUTATIVE (AFU_ORTHOLOGUE AFUA_2G14860)-RELATED"/>
    <property type="match status" value="1"/>
</dbReference>
<dbReference type="SUPFAM" id="SSF53474">
    <property type="entry name" value="alpha/beta-Hydrolases"/>
    <property type="match status" value="1"/>
</dbReference>
<dbReference type="InterPro" id="IPR029058">
    <property type="entry name" value="AB_hydrolase_fold"/>
</dbReference>
<dbReference type="AlphaFoldDB" id="A0A2S6IQP8"/>
<evidence type="ECO:0000259" key="1">
    <source>
        <dbReference type="Pfam" id="PF00561"/>
    </source>
</evidence>
<organism evidence="2 3">
    <name type="scientific">Nonlabens xylanidelens</name>
    <dbReference type="NCBI Taxonomy" id="191564"/>
    <lineage>
        <taxon>Bacteria</taxon>
        <taxon>Pseudomonadati</taxon>
        <taxon>Bacteroidota</taxon>
        <taxon>Flavobacteriia</taxon>
        <taxon>Flavobacteriales</taxon>
        <taxon>Flavobacteriaceae</taxon>
        <taxon>Nonlabens</taxon>
    </lineage>
</organism>
<protein>
    <submittedName>
        <fullName evidence="2">Pimeloyl-ACP methyl ester carboxylesterase</fullName>
    </submittedName>
</protein>